<keyword evidence="7" id="KW-1185">Reference proteome</keyword>
<evidence type="ECO:0000313" key="7">
    <source>
        <dbReference type="Proteomes" id="UP000235786"/>
    </source>
</evidence>
<gene>
    <name evidence="6" type="ORF">L207DRAFT_562038</name>
</gene>
<reference evidence="6 7" key="1">
    <citation type="submission" date="2016-04" db="EMBL/GenBank/DDBJ databases">
        <title>A degradative enzymes factory behind the ericoid mycorrhizal symbiosis.</title>
        <authorList>
            <consortium name="DOE Joint Genome Institute"/>
            <person name="Martino E."/>
            <person name="Morin E."/>
            <person name="Grelet G."/>
            <person name="Kuo A."/>
            <person name="Kohler A."/>
            <person name="Daghino S."/>
            <person name="Barry K."/>
            <person name="Choi C."/>
            <person name="Cichocki N."/>
            <person name="Clum A."/>
            <person name="Copeland A."/>
            <person name="Hainaut M."/>
            <person name="Haridas S."/>
            <person name="Labutti K."/>
            <person name="Lindquist E."/>
            <person name="Lipzen A."/>
            <person name="Khouja H.-R."/>
            <person name="Murat C."/>
            <person name="Ohm R."/>
            <person name="Olson A."/>
            <person name="Spatafora J."/>
            <person name="Veneault-Fourrey C."/>
            <person name="Henrissat B."/>
            <person name="Grigoriev I."/>
            <person name="Martin F."/>
            <person name="Perotto S."/>
        </authorList>
    </citation>
    <scope>NUCLEOTIDE SEQUENCE [LARGE SCALE GENOMIC DNA]</scope>
    <source>
        <strain evidence="6 7">F</strain>
    </source>
</reference>
<dbReference type="PANTHER" id="PTHR23023">
    <property type="entry name" value="DIMETHYLANILINE MONOOXYGENASE"/>
    <property type="match status" value="1"/>
</dbReference>
<protein>
    <submittedName>
        <fullName evidence="6">FAD/NAD(P)-binding domain-containing protein</fullName>
    </submittedName>
</protein>
<dbReference type="InterPro" id="IPR020946">
    <property type="entry name" value="Flavin_mOase-like"/>
</dbReference>
<dbReference type="InterPro" id="IPR036188">
    <property type="entry name" value="FAD/NAD-bd_sf"/>
</dbReference>
<dbReference type="AlphaFoldDB" id="A0A2J6S7N5"/>
<keyword evidence="3" id="KW-0274">FAD</keyword>
<evidence type="ECO:0000256" key="2">
    <source>
        <dbReference type="ARBA" id="ARBA00022630"/>
    </source>
</evidence>
<comment type="similarity">
    <text evidence="1">Belongs to the FMO family.</text>
</comment>
<name>A0A2J6S7N5_HYAVF</name>
<dbReference type="PRINTS" id="PR00419">
    <property type="entry name" value="ADXRDTASE"/>
</dbReference>
<organism evidence="6 7">
    <name type="scientific">Hyaloscypha variabilis (strain UAMH 11265 / GT02V1 / F)</name>
    <name type="common">Meliniomyces variabilis</name>
    <dbReference type="NCBI Taxonomy" id="1149755"/>
    <lineage>
        <taxon>Eukaryota</taxon>
        <taxon>Fungi</taxon>
        <taxon>Dikarya</taxon>
        <taxon>Ascomycota</taxon>
        <taxon>Pezizomycotina</taxon>
        <taxon>Leotiomycetes</taxon>
        <taxon>Helotiales</taxon>
        <taxon>Hyaloscyphaceae</taxon>
        <taxon>Hyaloscypha</taxon>
        <taxon>Hyaloscypha variabilis</taxon>
    </lineage>
</organism>
<evidence type="ECO:0000256" key="4">
    <source>
        <dbReference type="ARBA" id="ARBA00022857"/>
    </source>
</evidence>
<keyword evidence="4" id="KW-0521">NADP</keyword>
<accession>A0A2J6S7N5</accession>
<proteinExistence type="inferred from homology"/>
<dbReference type="EMBL" id="KZ613939">
    <property type="protein sequence ID" value="PMD46778.1"/>
    <property type="molecule type" value="Genomic_DNA"/>
</dbReference>
<dbReference type="OrthoDB" id="66881at2759"/>
<dbReference type="Pfam" id="PF13450">
    <property type="entry name" value="NAD_binding_8"/>
    <property type="match status" value="1"/>
</dbReference>
<dbReference type="SUPFAM" id="SSF51905">
    <property type="entry name" value="FAD/NAD(P)-binding domain"/>
    <property type="match status" value="2"/>
</dbReference>
<dbReference type="Gene3D" id="3.50.50.60">
    <property type="entry name" value="FAD/NAD(P)-binding domain"/>
    <property type="match status" value="2"/>
</dbReference>
<dbReference type="InterPro" id="IPR050346">
    <property type="entry name" value="FMO-like"/>
</dbReference>
<keyword evidence="2" id="KW-0285">Flavoprotein</keyword>
<keyword evidence="5" id="KW-0560">Oxidoreductase</keyword>
<evidence type="ECO:0000313" key="6">
    <source>
        <dbReference type="EMBL" id="PMD46778.1"/>
    </source>
</evidence>
<dbReference type="GO" id="GO:0050661">
    <property type="term" value="F:NADP binding"/>
    <property type="evidence" value="ECO:0007669"/>
    <property type="project" value="InterPro"/>
</dbReference>
<evidence type="ECO:0000256" key="3">
    <source>
        <dbReference type="ARBA" id="ARBA00022827"/>
    </source>
</evidence>
<sequence length="470" mass="53299">MASSYSPTKFDVKKIAIIGAGPIGLSAATYLVAQKAFEEIVIYERQYEVGGIWNYSPRPSDTLNVPQESPFVPAEPPIRPKETPPNFPTPLYDVLNTNVPRDLIQLSGKKFREDSTVFPSRQDIEEYLVSYADEFRHLIKFSTQVKDIRLRREKGKDQWDVETSSTITGETTTATFDAVIVASGHFSTPYIPDVKNIAEFHKTHPDVIIHSKLFRNSKPFTAKKVIVVGNSASGLDIGRQTRPISKQPLLLSVRTPTSPENLEFVGAEEVPEIEEFLVEEKGVRFKSGKVEKNVDAIVYATGYLYSLPFLDSFAPPLLTNGRRVYGLYKDLFHIEHPTLVFTGLPIMVNPWGTSEAQAALISRIWANQLPLPSLDQMNRWAEEEEEKRGPKYHVWPPGADIEYVNSTHDWIVSSGTPGRIPPKWNNYILWQKSIILEARRKFELEGRTAKSLEELGYFYDPKVWEQRTIG</sequence>
<dbReference type="GO" id="GO:0050660">
    <property type="term" value="F:flavin adenine dinucleotide binding"/>
    <property type="evidence" value="ECO:0007669"/>
    <property type="project" value="InterPro"/>
</dbReference>
<dbReference type="Pfam" id="PF00743">
    <property type="entry name" value="FMO-like"/>
    <property type="match status" value="2"/>
</dbReference>
<dbReference type="GO" id="GO:0004499">
    <property type="term" value="F:N,N-dimethylaniline monooxygenase activity"/>
    <property type="evidence" value="ECO:0007669"/>
    <property type="project" value="InterPro"/>
</dbReference>
<dbReference type="PIRSF" id="PIRSF000332">
    <property type="entry name" value="FMO"/>
    <property type="match status" value="1"/>
</dbReference>
<dbReference type="Proteomes" id="UP000235786">
    <property type="component" value="Unassembled WGS sequence"/>
</dbReference>
<evidence type="ECO:0000256" key="1">
    <source>
        <dbReference type="ARBA" id="ARBA00009183"/>
    </source>
</evidence>
<dbReference type="InterPro" id="IPR000960">
    <property type="entry name" value="Flavin_mOase"/>
</dbReference>
<evidence type="ECO:0000256" key="5">
    <source>
        <dbReference type="ARBA" id="ARBA00023002"/>
    </source>
</evidence>